<comment type="caution">
    <text evidence="1">The sequence shown here is derived from an EMBL/GenBank/DDBJ whole genome shotgun (WGS) entry which is preliminary data.</text>
</comment>
<dbReference type="Proteomes" id="UP001562354">
    <property type="component" value="Unassembled WGS sequence"/>
</dbReference>
<reference evidence="1 2" key="1">
    <citation type="submission" date="2024-07" db="EMBL/GenBank/DDBJ databases">
        <title>Draft sequence of the Neodothiora populina.</title>
        <authorList>
            <person name="Drown D.D."/>
            <person name="Schuette U.S."/>
            <person name="Buechlein A.B."/>
            <person name="Rusch D.R."/>
            <person name="Winton L.W."/>
            <person name="Adams G.A."/>
        </authorList>
    </citation>
    <scope>NUCLEOTIDE SEQUENCE [LARGE SCALE GENOMIC DNA]</scope>
    <source>
        <strain evidence="1 2">CPC 39397</strain>
    </source>
</reference>
<name>A0ABR3PKZ1_9PEZI</name>
<dbReference type="GeneID" id="95979106"/>
<organism evidence="1 2">
    <name type="scientific">Neodothiora populina</name>
    <dbReference type="NCBI Taxonomy" id="2781224"/>
    <lineage>
        <taxon>Eukaryota</taxon>
        <taxon>Fungi</taxon>
        <taxon>Dikarya</taxon>
        <taxon>Ascomycota</taxon>
        <taxon>Pezizomycotina</taxon>
        <taxon>Dothideomycetes</taxon>
        <taxon>Dothideomycetidae</taxon>
        <taxon>Dothideales</taxon>
        <taxon>Dothioraceae</taxon>
        <taxon>Neodothiora</taxon>
    </lineage>
</organism>
<accession>A0ABR3PKZ1</accession>
<proteinExistence type="predicted"/>
<evidence type="ECO:0000313" key="2">
    <source>
        <dbReference type="Proteomes" id="UP001562354"/>
    </source>
</evidence>
<gene>
    <name evidence="1" type="ORF">AAFC00_005407</name>
</gene>
<dbReference type="RefSeq" id="XP_069203014.1">
    <property type="nucleotide sequence ID" value="XM_069345185.1"/>
</dbReference>
<dbReference type="EMBL" id="JBFMKM010000004">
    <property type="protein sequence ID" value="KAL1306742.1"/>
    <property type="molecule type" value="Genomic_DNA"/>
</dbReference>
<keyword evidence="2" id="KW-1185">Reference proteome</keyword>
<sequence>MKATTNQRVGSLCHYCQHAFTRPTTTSPLQSRVSLAAAASVSLASRQRCFSQASSPLHFSPQKKLRRLQELPTPALPLSHRAFATTQETKAAAPETLNDQSLSTQSLDAVHARVEKLAATVLDHSGVPTEDIVLAALNEYERIAKDLLTTQSPPAASSEPSKRSTATSALLSSVEDDLSPSAVTKAELLLSISECAFSIVDVEPVFITTPILKAYVHLQSLLGKPETLPVVFDLYRSKPVPKPNSSKNITYKTPDPDKAAAAIPPAIADAAIDAAIAVRDLPLALATIETSYCTKAYKKSKFLRSALFPVAGLALTPPAAYTLANRFSDWQTTMDPQTATQVAMAGILTYTTAVATVGYTALTTANDQMVRVTWATGMPLWERWVREEERFAVDKVSQAWGFKSRDKWGEEEGEEWEELKEWVGIRGMVVDRVELMDGME</sequence>
<evidence type="ECO:0000313" key="1">
    <source>
        <dbReference type="EMBL" id="KAL1306742.1"/>
    </source>
</evidence>
<protein>
    <submittedName>
        <fullName evidence="1">Uncharacterized protein</fullName>
    </submittedName>
</protein>